<dbReference type="Proteomes" id="UP000246078">
    <property type="component" value="Unassembled WGS sequence"/>
</dbReference>
<protein>
    <submittedName>
        <fullName evidence="1">Putative target of rapamycin (TOR) kinase 1</fullName>
    </submittedName>
</protein>
<dbReference type="VEuPathDB" id="TriTrypDB:ECC02_010704"/>
<comment type="caution">
    <text evidence="1">The sequence shown here is derived from an EMBL/GenBank/DDBJ whole genome shotgun (WGS) entry which is preliminary data.</text>
</comment>
<dbReference type="VEuPathDB" id="TriTrypDB:TcCL_NonESM09295"/>
<reference evidence="1 2" key="1">
    <citation type="journal article" date="2018" name="Microb. Genom.">
        <title>Expanding an expanded genome: long-read sequencing of Trypanosoma cruzi.</title>
        <authorList>
            <person name="Berna L."/>
            <person name="Rodriguez M."/>
            <person name="Chiribao M.L."/>
            <person name="Parodi-Talice A."/>
            <person name="Pita S."/>
            <person name="Rijo G."/>
            <person name="Alvarez-Valin F."/>
            <person name="Robello C."/>
        </authorList>
    </citation>
    <scope>NUCLEOTIDE SEQUENCE [LARGE SCALE GENOMIC DNA]</scope>
    <source>
        <strain evidence="1 2">TCC</strain>
    </source>
</reference>
<dbReference type="VEuPathDB" id="TriTrypDB:C3747_21g229"/>
<dbReference type="VEuPathDB" id="TriTrypDB:TcYC6_0052100"/>
<dbReference type="VEuPathDB" id="TriTrypDB:TCDM_10472"/>
<dbReference type="GO" id="GO:0016301">
    <property type="term" value="F:kinase activity"/>
    <property type="evidence" value="ECO:0007669"/>
    <property type="project" value="UniProtKB-KW"/>
</dbReference>
<dbReference type="VEuPathDB" id="TriTrypDB:TcYC6_0054990"/>
<dbReference type="EMBL" id="PRFC01000021">
    <property type="protein sequence ID" value="PWV16929.1"/>
    <property type="molecule type" value="Genomic_DNA"/>
</dbReference>
<sequence length="462" mass="50650">MFRAFDVTTWAPLIWDEGVSGVVLGLRGAYNYWQQADDQAQLVVDSLFAWMCALEAERDPTDRFMNFGRILLQAFRVRLMTASDPGIPLFNILARLCTAVHEADTFARATQPLAERRGTQISLRCQMCHIYGHDVPTCNVRDKTGGSYSQHGWPLKTAEGLLAASYESGRRQPIYSTTFHHYAQASHRTADAPPDLSNCPTQSSRREMGLIRQRRSTVARRNTDIPALGQLYEESERGGSRTVCAANVGAENVPSGAIHNLLPHARTADERGELRGLFNGNSRRGVIDPTAARHDAAVHVANESNPAGHGDSGVTKDCGAIGDEAGALLDKGRDESSYPQSDRLEGTCCRTTCVDNGELLVRDCGLNPQQFHTGGGWDHNFGLARGAEDGESGSPPRLAVCEDVRAGCVRHKVMRDTSRKRKAHEYYDCQSRTSSGSLGCHGAFHKTRCVETRCSNRGGTRF</sequence>
<dbReference type="VEuPathDB" id="TriTrypDB:ECC02_006555"/>
<name>A0A2V2XAG7_TRYCR</name>
<proteinExistence type="predicted"/>
<dbReference type="AlphaFoldDB" id="A0A2V2XAG7"/>
<keyword evidence="1" id="KW-0808">Transferase</keyword>
<dbReference type="VEuPathDB" id="TriTrypDB:TcCL_Unassigned04562"/>
<dbReference type="VEuPathDB" id="TriTrypDB:TcG_10486"/>
<dbReference type="VEuPathDB" id="TriTrypDB:TCDM_12425"/>
<gene>
    <name evidence="1" type="ORF">C3747_21g229</name>
</gene>
<dbReference type="VEuPathDB" id="TriTrypDB:Tc_MARK_6504"/>
<evidence type="ECO:0000313" key="2">
    <source>
        <dbReference type="Proteomes" id="UP000246078"/>
    </source>
</evidence>
<evidence type="ECO:0000313" key="1">
    <source>
        <dbReference type="EMBL" id="PWV16929.1"/>
    </source>
</evidence>
<dbReference type="VEuPathDB" id="TriTrypDB:TCSYLVIO_008202"/>
<keyword evidence="1" id="KW-0418">Kinase</keyword>
<accession>A0A2V2XAG7</accession>
<organism evidence="1 2">
    <name type="scientific">Trypanosoma cruzi</name>
    <dbReference type="NCBI Taxonomy" id="5693"/>
    <lineage>
        <taxon>Eukaryota</taxon>
        <taxon>Discoba</taxon>
        <taxon>Euglenozoa</taxon>
        <taxon>Kinetoplastea</taxon>
        <taxon>Metakinetoplastina</taxon>
        <taxon>Trypanosomatida</taxon>
        <taxon>Trypanosomatidae</taxon>
        <taxon>Trypanosoma</taxon>
        <taxon>Schizotrypanum</taxon>
    </lineage>
</organism>
<dbReference type="VEuPathDB" id="TriTrypDB:TcBrA4_0074170"/>
<dbReference type="VEuPathDB" id="TriTrypDB:TcG_09643"/>